<dbReference type="Proteomes" id="UP000542811">
    <property type="component" value="Unassembled WGS sequence"/>
</dbReference>
<feature type="transmembrane region" description="Helical" evidence="1">
    <location>
        <begin position="12"/>
        <end position="31"/>
    </location>
</feature>
<dbReference type="EMBL" id="JACHXX010000008">
    <property type="protein sequence ID" value="MBB3164661.1"/>
    <property type="molecule type" value="Genomic_DNA"/>
</dbReference>
<keyword evidence="3" id="KW-1185">Reference proteome</keyword>
<protein>
    <recommendedName>
        <fullName evidence="4">DUF3192 domain-containing protein</fullName>
    </recommendedName>
</protein>
<evidence type="ECO:0008006" key="4">
    <source>
        <dbReference type="Google" id="ProtNLM"/>
    </source>
</evidence>
<sequence length="127" mass="13939">MAEGAAKPGCRSYVVGGTAILFVLTILSFCVQPSAEEQRERKQAGFHCLDYYYGALPALEDAVKETLREPDRFEHVSTRVTPVAADGTHSIVMSYRARNGFGGVNVEEVIGRYSNSDCALLSWAPRH</sequence>
<comment type="caution">
    <text evidence="2">The sequence shown here is derived from an EMBL/GenBank/DDBJ whole genome shotgun (WGS) entry which is preliminary data.</text>
</comment>
<dbReference type="RefSeq" id="WP_143529505.1">
    <property type="nucleotide sequence ID" value="NZ_JACHXX010000008.1"/>
</dbReference>
<name>A0ABR6GEE6_9HYPH</name>
<accession>A0ABR6GEE6</accession>
<reference evidence="2 3" key="1">
    <citation type="submission" date="2020-08" db="EMBL/GenBank/DDBJ databases">
        <title>Genomic Encyclopedia of Type Strains, Phase III (KMG-III): the genomes of soil and plant-associated and newly described type strains.</title>
        <authorList>
            <person name="Whitman W."/>
        </authorList>
    </citation>
    <scope>NUCLEOTIDE SEQUENCE [LARGE SCALE GENOMIC DNA]</scope>
    <source>
        <strain evidence="2 3">CECT 8280</strain>
    </source>
</reference>
<keyword evidence="1" id="KW-1133">Transmembrane helix</keyword>
<gene>
    <name evidence="2" type="ORF">FHS25_005164</name>
</gene>
<keyword evidence="1" id="KW-0472">Membrane</keyword>
<proteinExistence type="predicted"/>
<evidence type="ECO:0000313" key="2">
    <source>
        <dbReference type="EMBL" id="MBB3164661.1"/>
    </source>
</evidence>
<organism evidence="2 3">
    <name type="scientific">Rhizobium laguerreae</name>
    <dbReference type="NCBI Taxonomy" id="1076926"/>
    <lineage>
        <taxon>Bacteria</taxon>
        <taxon>Pseudomonadati</taxon>
        <taxon>Pseudomonadota</taxon>
        <taxon>Alphaproteobacteria</taxon>
        <taxon>Hyphomicrobiales</taxon>
        <taxon>Rhizobiaceae</taxon>
        <taxon>Rhizobium/Agrobacterium group</taxon>
        <taxon>Rhizobium</taxon>
    </lineage>
</organism>
<keyword evidence="1" id="KW-0812">Transmembrane</keyword>
<evidence type="ECO:0000256" key="1">
    <source>
        <dbReference type="SAM" id="Phobius"/>
    </source>
</evidence>
<evidence type="ECO:0000313" key="3">
    <source>
        <dbReference type="Proteomes" id="UP000542811"/>
    </source>
</evidence>